<dbReference type="Proteomes" id="UP000024547">
    <property type="component" value="Unassembled WGS sequence"/>
</dbReference>
<dbReference type="CDD" id="cd02042">
    <property type="entry name" value="ParAB_family"/>
    <property type="match status" value="1"/>
</dbReference>
<dbReference type="Proteomes" id="UP000259173">
    <property type="component" value="Unassembled WGS sequence"/>
</dbReference>
<dbReference type="SUPFAM" id="SSF52540">
    <property type="entry name" value="P-loop containing nucleoside triphosphate hydrolases"/>
    <property type="match status" value="1"/>
</dbReference>
<evidence type="ECO:0000313" key="7">
    <source>
        <dbReference type="Proteomes" id="UP000259173"/>
    </source>
</evidence>
<evidence type="ECO:0000313" key="3">
    <source>
        <dbReference type="EMBL" id="HAE95350.1"/>
    </source>
</evidence>
<dbReference type="Proteomes" id="UP000263957">
    <property type="component" value="Unassembled WGS sequence"/>
</dbReference>
<name>A0A059DXI0_9PROT</name>
<keyword evidence="1" id="KW-1133">Transmembrane helix</keyword>
<evidence type="ECO:0000256" key="1">
    <source>
        <dbReference type="SAM" id="Phobius"/>
    </source>
</evidence>
<feature type="transmembrane region" description="Helical" evidence="1">
    <location>
        <begin position="22"/>
        <end position="41"/>
    </location>
</feature>
<sequence length="387" mass="44089">MEDIQHNIIQFLEQYASFIPESYWPIISLSLAAILIVGGLLQRILSAWFGFTSFFKSLFGTKTRSSVLAPKRARVLREVWLRERSMGSIEPMEKPDVSTPIISFINMKGGVGKTTVAANVGAHLETKGARVLFVDFDYQGTLSLMVASSMNKDRLDANSYLLLEDRPYSEVRQHIHRFDGHPNIGLLAAHYILFRDEMELFANWAADGSSYDIRFAMKRILHDPLCQNDWDIIIIDCGPRFTTSTINALCASTHVVIPVILDEPSAQAVGYLSKEFEEHRAELFPYLNLLGVIPTMIDQDPPNRRVPKFKPSELEQLEAVEDAVSDTWHREGLVLRNARIPDRSSISQHSDQIAYYVSGEARRVFKRATGILLRRLKDENYRTDWKD</sequence>
<keyword evidence="1" id="KW-0472">Membrane</keyword>
<dbReference type="PANTHER" id="PTHR13696:SF52">
    <property type="entry name" value="PARA FAMILY PROTEIN CT_582"/>
    <property type="match status" value="1"/>
</dbReference>
<organism evidence="5 6">
    <name type="scientific">Hyphomonas atlantica</name>
    <dbReference type="NCBI Taxonomy" id="1280948"/>
    <lineage>
        <taxon>Bacteria</taxon>
        <taxon>Pseudomonadati</taxon>
        <taxon>Pseudomonadota</taxon>
        <taxon>Alphaproteobacteria</taxon>
        <taxon>Hyphomonadales</taxon>
        <taxon>Hyphomonadaceae</taxon>
        <taxon>Hyphomonas</taxon>
    </lineage>
</organism>
<dbReference type="Pfam" id="PF13614">
    <property type="entry name" value="AAA_31"/>
    <property type="match status" value="1"/>
</dbReference>
<dbReference type="PANTHER" id="PTHR13696">
    <property type="entry name" value="P-LOOP CONTAINING NUCLEOSIDE TRIPHOSPHATE HYDROLASE"/>
    <property type="match status" value="1"/>
</dbReference>
<feature type="domain" description="AAA" evidence="2">
    <location>
        <begin position="101"/>
        <end position="281"/>
    </location>
</feature>
<gene>
    <name evidence="3" type="ORF">DCG65_12380</name>
    <name evidence="4" type="ORF">DD728_13050</name>
    <name evidence="5" type="ORF">HY36_09340</name>
</gene>
<proteinExistence type="predicted"/>
<dbReference type="EMBL" id="DMBR01000375">
    <property type="protein sequence ID" value="HAE95350.1"/>
    <property type="molecule type" value="Genomic_DNA"/>
</dbReference>
<dbReference type="InterPro" id="IPR025669">
    <property type="entry name" value="AAA_dom"/>
</dbReference>
<dbReference type="EMBL" id="DOGS01000258">
    <property type="protein sequence ID" value="HBQ49781.1"/>
    <property type="molecule type" value="Genomic_DNA"/>
</dbReference>
<dbReference type="AlphaFoldDB" id="A0A059DXI0"/>
<dbReference type="Gene3D" id="3.40.50.300">
    <property type="entry name" value="P-loop containing nucleotide triphosphate hydrolases"/>
    <property type="match status" value="1"/>
</dbReference>
<evidence type="ECO:0000313" key="8">
    <source>
        <dbReference type="Proteomes" id="UP000263957"/>
    </source>
</evidence>
<comment type="caution">
    <text evidence="5">The sequence shown here is derived from an EMBL/GenBank/DDBJ whole genome shotgun (WGS) entry which is preliminary data.</text>
</comment>
<evidence type="ECO:0000313" key="5">
    <source>
        <dbReference type="EMBL" id="KCZ58571.1"/>
    </source>
</evidence>
<evidence type="ECO:0000259" key="2">
    <source>
        <dbReference type="Pfam" id="PF13614"/>
    </source>
</evidence>
<keyword evidence="1" id="KW-0812">Transmembrane</keyword>
<evidence type="ECO:0000313" key="6">
    <source>
        <dbReference type="Proteomes" id="UP000024547"/>
    </source>
</evidence>
<accession>A0A059DXI0</accession>
<dbReference type="STRING" id="1280948.HY36_09340"/>
<reference evidence="7 8" key="2">
    <citation type="journal article" date="2018" name="Nat. Biotechnol.">
        <title>A standardized bacterial taxonomy based on genome phylogeny substantially revises the tree of life.</title>
        <authorList>
            <person name="Parks D.H."/>
            <person name="Chuvochina M."/>
            <person name="Waite D.W."/>
            <person name="Rinke C."/>
            <person name="Skarshewski A."/>
            <person name="Chaumeil P.A."/>
            <person name="Hugenholtz P."/>
        </authorList>
    </citation>
    <scope>NUCLEOTIDE SEQUENCE [LARGE SCALE GENOMIC DNA]</scope>
    <source>
        <strain evidence="4">UBA10378</strain>
        <strain evidence="3">UBA8557</strain>
    </source>
</reference>
<evidence type="ECO:0000313" key="4">
    <source>
        <dbReference type="EMBL" id="HBQ49781.1"/>
    </source>
</evidence>
<protein>
    <recommendedName>
        <fullName evidence="2">AAA domain-containing protein</fullName>
    </recommendedName>
</protein>
<dbReference type="InterPro" id="IPR050678">
    <property type="entry name" value="DNA_Partitioning_ATPase"/>
</dbReference>
<reference evidence="5 6" key="1">
    <citation type="journal article" date="2014" name="Antonie Van Leeuwenhoek">
        <title>Hyphomonas beringensis sp. nov. and Hyphomonas chukchiensis sp. nov., isolated from surface seawater of the Bering Sea and Chukchi Sea.</title>
        <authorList>
            <person name="Li C."/>
            <person name="Lai Q."/>
            <person name="Li G."/>
            <person name="Dong C."/>
            <person name="Wang J."/>
            <person name="Liao Y."/>
            <person name="Shao Z."/>
        </authorList>
    </citation>
    <scope>NUCLEOTIDE SEQUENCE [LARGE SCALE GENOMIC DNA]</scope>
    <source>
        <strain evidence="5 6">22II1-22F38</strain>
    </source>
</reference>
<dbReference type="EMBL" id="AWFH01000056">
    <property type="protein sequence ID" value="KCZ58571.1"/>
    <property type="molecule type" value="Genomic_DNA"/>
</dbReference>
<dbReference type="InterPro" id="IPR027417">
    <property type="entry name" value="P-loop_NTPase"/>
</dbReference>
<dbReference type="eggNOG" id="COG1192">
    <property type="taxonomic scope" value="Bacteria"/>
</dbReference>
<keyword evidence="6" id="KW-1185">Reference proteome</keyword>
<dbReference type="PATRIC" id="fig|1280948.3.peg.2986"/>